<keyword evidence="2" id="KW-1003">Cell membrane</keyword>
<comment type="caution">
    <text evidence="7">The sequence shown here is derived from an EMBL/GenBank/DDBJ whole genome shotgun (WGS) entry which is preliminary data.</text>
</comment>
<reference evidence="7 8" key="1">
    <citation type="submission" date="2024-06" db="EMBL/GenBank/DDBJ databases">
        <title>The Natural Products Discovery Center: Release of the First 8490 Sequenced Strains for Exploring Actinobacteria Biosynthetic Diversity.</title>
        <authorList>
            <person name="Kalkreuter E."/>
            <person name="Kautsar S.A."/>
            <person name="Yang D."/>
            <person name="Bader C.D."/>
            <person name="Teijaro C.N."/>
            <person name="Fluegel L."/>
            <person name="Davis C.M."/>
            <person name="Simpson J.R."/>
            <person name="Lauterbach L."/>
            <person name="Steele A.D."/>
            <person name="Gui C."/>
            <person name="Meng S."/>
            <person name="Li G."/>
            <person name="Viehrig K."/>
            <person name="Ye F."/>
            <person name="Su P."/>
            <person name="Kiefer A.F."/>
            <person name="Nichols A."/>
            <person name="Cepeda A.J."/>
            <person name="Yan W."/>
            <person name="Fan B."/>
            <person name="Jiang Y."/>
            <person name="Adhikari A."/>
            <person name="Zheng C.-J."/>
            <person name="Schuster L."/>
            <person name="Cowan T.M."/>
            <person name="Smanski M.J."/>
            <person name="Chevrette M.G."/>
            <person name="De Carvalho L.P.S."/>
            <person name="Shen B."/>
        </authorList>
    </citation>
    <scope>NUCLEOTIDE SEQUENCE [LARGE SCALE GENOMIC DNA]</scope>
    <source>
        <strain evidence="7 8">NPDC050100</strain>
    </source>
</reference>
<feature type="transmembrane region" description="Helical" evidence="6">
    <location>
        <begin position="73"/>
        <end position="96"/>
    </location>
</feature>
<dbReference type="EMBL" id="JBFALK010000024">
    <property type="protein sequence ID" value="MEV0973809.1"/>
    <property type="molecule type" value="Genomic_DNA"/>
</dbReference>
<proteinExistence type="predicted"/>
<keyword evidence="3 6" id="KW-0812">Transmembrane</keyword>
<evidence type="ECO:0000313" key="7">
    <source>
        <dbReference type="EMBL" id="MEV0973809.1"/>
    </source>
</evidence>
<feature type="transmembrane region" description="Helical" evidence="6">
    <location>
        <begin position="108"/>
        <end position="131"/>
    </location>
</feature>
<evidence type="ECO:0000256" key="3">
    <source>
        <dbReference type="ARBA" id="ARBA00022692"/>
    </source>
</evidence>
<feature type="transmembrane region" description="Helical" evidence="6">
    <location>
        <begin position="143"/>
        <end position="162"/>
    </location>
</feature>
<feature type="transmembrane region" description="Helical" evidence="6">
    <location>
        <begin position="39"/>
        <end position="61"/>
    </location>
</feature>
<evidence type="ECO:0000256" key="5">
    <source>
        <dbReference type="ARBA" id="ARBA00023136"/>
    </source>
</evidence>
<evidence type="ECO:0000256" key="1">
    <source>
        <dbReference type="ARBA" id="ARBA00004651"/>
    </source>
</evidence>
<dbReference type="Proteomes" id="UP001551675">
    <property type="component" value="Unassembled WGS sequence"/>
</dbReference>
<comment type="subcellular location">
    <subcellularLocation>
        <location evidence="1">Cell membrane</location>
        <topology evidence="1">Multi-pass membrane protein</topology>
    </subcellularLocation>
</comment>
<name>A0ABV3GQB0_MICGL</name>
<keyword evidence="4 6" id="KW-1133">Transmembrane helix</keyword>
<evidence type="ECO:0000256" key="6">
    <source>
        <dbReference type="SAM" id="Phobius"/>
    </source>
</evidence>
<keyword evidence="5 6" id="KW-0472">Membrane</keyword>
<keyword evidence="8" id="KW-1185">Reference proteome</keyword>
<evidence type="ECO:0000256" key="4">
    <source>
        <dbReference type="ARBA" id="ARBA00022989"/>
    </source>
</evidence>
<sequence length="171" mass="18509">MDDETRASAPGGTPRPPARIARSRLESLLLRVLTRVERALLYVVAFILLAIAGGVVVMMFVTAIQTPASWGDTAIALLEELLLVLIVIEIFVTVQTHLEGGHLQVEPFIIIGVIAVVRHILSVVVRLSVTMTPEQTREEFTELAAYAGVTFVLVAALALARWSKRASGPDS</sequence>
<organism evidence="7 8">
    <name type="scientific">Microtetraspora glauca</name>
    <dbReference type="NCBI Taxonomy" id="1996"/>
    <lineage>
        <taxon>Bacteria</taxon>
        <taxon>Bacillati</taxon>
        <taxon>Actinomycetota</taxon>
        <taxon>Actinomycetes</taxon>
        <taxon>Streptosporangiales</taxon>
        <taxon>Streptosporangiaceae</taxon>
        <taxon>Microtetraspora</taxon>
    </lineage>
</organism>
<dbReference type="RefSeq" id="WP_358139750.1">
    <property type="nucleotide sequence ID" value="NZ_JBFALK010000024.1"/>
</dbReference>
<dbReference type="InterPro" id="IPR020948">
    <property type="entry name" value="P_starv_induced_PsiE-like"/>
</dbReference>
<evidence type="ECO:0000313" key="8">
    <source>
        <dbReference type="Proteomes" id="UP001551675"/>
    </source>
</evidence>
<protein>
    <submittedName>
        <fullName evidence="7">Phosphate-starvation-inducible PsiE family protein</fullName>
    </submittedName>
</protein>
<gene>
    <name evidence="7" type="ORF">AB0I59_34900</name>
</gene>
<accession>A0ABV3GQB0</accession>
<evidence type="ECO:0000256" key="2">
    <source>
        <dbReference type="ARBA" id="ARBA00022475"/>
    </source>
</evidence>
<dbReference type="Pfam" id="PF06146">
    <property type="entry name" value="PsiE"/>
    <property type="match status" value="1"/>
</dbReference>